<organism evidence="2">
    <name type="scientific">uncultured Rubrobacteraceae bacterium</name>
    <dbReference type="NCBI Taxonomy" id="349277"/>
    <lineage>
        <taxon>Bacteria</taxon>
        <taxon>Bacillati</taxon>
        <taxon>Actinomycetota</taxon>
        <taxon>Rubrobacteria</taxon>
        <taxon>Rubrobacterales</taxon>
        <taxon>Rubrobacteraceae</taxon>
        <taxon>environmental samples</taxon>
    </lineage>
</organism>
<protein>
    <submittedName>
        <fullName evidence="2">Uncharacterized protein</fullName>
    </submittedName>
</protein>
<keyword evidence="1" id="KW-0175">Coiled coil</keyword>
<gene>
    <name evidence="2" type="ORF">AVDCRST_MAG28-3290</name>
</gene>
<evidence type="ECO:0000313" key="2">
    <source>
        <dbReference type="EMBL" id="CAA9461118.1"/>
    </source>
</evidence>
<proteinExistence type="predicted"/>
<feature type="coiled-coil region" evidence="1">
    <location>
        <begin position="33"/>
        <end position="60"/>
    </location>
</feature>
<reference evidence="2" key="1">
    <citation type="submission" date="2020-02" db="EMBL/GenBank/DDBJ databases">
        <authorList>
            <person name="Meier V. D."/>
        </authorList>
    </citation>
    <scope>NUCLEOTIDE SEQUENCE</scope>
    <source>
        <strain evidence="2">AVDCRST_MAG28</strain>
    </source>
</reference>
<accession>A0A6J4R2T7</accession>
<dbReference type="EMBL" id="CADCVE010000082">
    <property type="protein sequence ID" value="CAA9461118.1"/>
    <property type="molecule type" value="Genomic_DNA"/>
</dbReference>
<sequence length="105" mass="12287">MSWEQREGGGRYYTRSHREGGRIVREYVGTGPIAELVALQDEAERKRREEEARVWREEREDLDALDAQARELDDLAELLAHAALLAAGYRRHNRGEWRKPRERSG</sequence>
<name>A0A6J4R2T7_9ACTN</name>
<evidence type="ECO:0000256" key="1">
    <source>
        <dbReference type="SAM" id="Coils"/>
    </source>
</evidence>
<dbReference type="AlphaFoldDB" id="A0A6J4R2T7"/>